<proteinExistence type="predicted"/>
<evidence type="ECO:0000256" key="1">
    <source>
        <dbReference type="SAM" id="MobiDB-lite"/>
    </source>
</evidence>
<dbReference type="WBParaSite" id="Hba_13506">
    <property type="protein sequence ID" value="Hba_13506"/>
    <property type="gene ID" value="Hba_13506"/>
</dbReference>
<protein>
    <submittedName>
        <fullName evidence="3">Uncharacterized protein</fullName>
    </submittedName>
</protein>
<evidence type="ECO:0000313" key="2">
    <source>
        <dbReference type="Proteomes" id="UP000095283"/>
    </source>
</evidence>
<dbReference type="Proteomes" id="UP000095283">
    <property type="component" value="Unplaced"/>
</dbReference>
<feature type="region of interest" description="Disordered" evidence="1">
    <location>
        <begin position="1"/>
        <end position="93"/>
    </location>
</feature>
<feature type="compositionally biased region" description="Low complexity" evidence="1">
    <location>
        <begin position="23"/>
        <end position="32"/>
    </location>
</feature>
<dbReference type="AlphaFoldDB" id="A0A1I7X7A8"/>
<feature type="compositionally biased region" description="Polar residues" evidence="1">
    <location>
        <begin position="33"/>
        <end position="45"/>
    </location>
</feature>
<accession>A0A1I7X7A8</accession>
<feature type="region of interest" description="Disordered" evidence="1">
    <location>
        <begin position="115"/>
        <end position="135"/>
    </location>
</feature>
<feature type="compositionally biased region" description="Basic and acidic residues" evidence="1">
    <location>
        <begin position="47"/>
        <end position="57"/>
    </location>
</feature>
<sequence>MDSTEGRIDNLTTGRMVEEGGRVEVSVVGSPEQATTTTCISASPDSQDERQIERCDVSESPSDPRPPKKRYTVSGESSSEPPPVESPSSAQLPRAVVRSELHRLDEPLQLAQTVHSLTSSHSAPPNGILPDDHQIAHNHVSNGTATSSILSETQTDINTYL</sequence>
<name>A0A1I7X7A8_HETBA</name>
<evidence type="ECO:0000313" key="3">
    <source>
        <dbReference type="WBParaSite" id="Hba_13506"/>
    </source>
</evidence>
<keyword evidence="2" id="KW-1185">Reference proteome</keyword>
<reference evidence="3" key="1">
    <citation type="submission" date="2016-11" db="UniProtKB">
        <authorList>
            <consortium name="WormBaseParasite"/>
        </authorList>
    </citation>
    <scope>IDENTIFICATION</scope>
</reference>
<organism evidence="2 3">
    <name type="scientific">Heterorhabditis bacteriophora</name>
    <name type="common">Entomopathogenic nematode worm</name>
    <dbReference type="NCBI Taxonomy" id="37862"/>
    <lineage>
        <taxon>Eukaryota</taxon>
        <taxon>Metazoa</taxon>
        <taxon>Ecdysozoa</taxon>
        <taxon>Nematoda</taxon>
        <taxon>Chromadorea</taxon>
        <taxon>Rhabditida</taxon>
        <taxon>Rhabditina</taxon>
        <taxon>Rhabditomorpha</taxon>
        <taxon>Strongyloidea</taxon>
        <taxon>Heterorhabditidae</taxon>
        <taxon>Heterorhabditis</taxon>
    </lineage>
</organism>